<sequence length="747" mass="81982">MPNQLRQVIQSLQLSADQGRHEWLEAMINQIPDYIYAKDLEGRFLFANDAVLRDNGLTELDQLLGKTDFDFHPSEAALKIAAVERQVIETGKPDLGIEELALGSEDRWLMMSRLPLRDMHGRTIGVVGMSRDITDRKKGEQLMQAQARLLELVATGVALDQVLSELILMIEGQADEIAGSVMMKSEDGQYLTLVSAPSLSEFYKQRIRRVPIGPEMGSCGTAAWTNASVTVMDIAHDPLWRNYLHLVEGVNYNACWSTPIRSSRGDVLGTFALYSPHRSAPNGKLNELIGIAAHLAGIAIERRKTEERVQFLATHDRLTGLPNRHSLDVSLEAALASAKQAGTSLALAFLDLDNFKLVNDTLGHAAGDELLKTVAKRIERVINRDSVVGRIGGDEFVIFSKAPGADLPNAMEMFEAVRSAVAEPVTLNGMALEMSCSMGVATYPQHASEAATLLAHADAAMYQAKETGRDSLKLFSSEMAEKTRQKLAGTEDMRRALRENEFLLHFQPQLNQRSAKIVGVEALVRWQYPTRGLISPAEFIPLAEDSGLIVLLGRWVLREACRQCRRWLADAEPGFRVSVNVSARQFKERTIVADVEAALSDAGLSPQNLELEITESLIMQDLPLAIELMNELAAMGVTLSIDDFGTGYSSLAALKRFPVSKLKIDKSFIADIPRDADSMALTSAIITIARSLGLQIVAEGVETEAQVKFLLESGCDHIQGYLVSRPLPPAELSMFINGSTSDIPPLN</sequence>
<feature type="domain" description="PAC" evidence="2">
    <location>
        <begin position="93"/>
        <end position="145"/>
    </location>
</feature>
<name>A0ABN7JVB6_9HYPH</name>
<dbReference type="InterPro" id="IPR043128">
    <property type="entry name" value="Rev_trsase/Diguanyl_cyclase"/>
</dbReference>
<evidence type="ECO:0000259" key="3">
    <source>
        <dbReference type="PROSITE" id="PS50883"/>
    </source>
</evidence>
<dbReference type="InterPro" id="IPR035965">
    <property type="entry name" value="PAS-like_dom_sf"/>
</dbReference>
<dbReference type="Pfam" id="PF13185">
    <property type="entry name" value="GAF_2"/>
    <property type="match status" value="1"/>
</dbReference>
<dbReference type="SUPFAM" id="SSF55785">
    <property type="entry name" value="PYP-like sensor domain (PAS domain)"/>
    <property type="match status" value="1"/>
</dbReference>
<dbReference type="RefSeq" id="WP_142588939.1">
    <property type="nucleotide sequence ID" value="NZ_CABFWE030000011.1"/>
</dbReference>
<dbReference type="PROSITE" id="PS50887">
    <property type="entry name" value="GGDEF"/>
    <property type="match status" value="1"/>
</dbReference>
<dbReference type="PIRSF" id="PIRSF005925">
    <property type="entry name" value="Dos"/>
    <property type="match status" value="1"/>
</dbReference>
<evidence type="ECO:0000259" key="4">
    <source>
        <dbReference type="PROSITE" id="PS50887"/>
    </source>
</evidence>
<dbReference type="EMBL" id="CABFWE030000011">
    <property type="protein sequence ID" value="CAD7047877.1"/>
    <property type="molecule type" value="Genomic_DNA"/>
</dbReference>
<dbReference type="InterPro" id="IPR035919">
    <property type="entry name" value="EAL_sf"/>
</dbReference>
<dbReference type="InterPro" id="IPR000700">
    <property type="entry name" value="PAS-assoc_C"/>
</dbReference>
<dbReference type="Gene3D" id="3.20.20.450">
    <property type="entry name" value="EAL domain"/>
    <property type="match status" value="1"/>
</dbReference>
<keyword evidence="6" id="KW-1185">Reference proteome</keyword>
<dbReference type="PROSITE" id="PS50112">
    <property type="entry name" value="PAS"/>
    <property type="match status" value="1"/>
</dbReference>
<dbReference type="SMART" id="SM00052">
    <property type="entry name" value="EAL"/>
    <property type="match status" value="1"/>
</dbReference>
<dbReference type="Pfam" id="PF00563">
    <property type="entry name" value="EAL"/>
    <property type="match status" value="1"/>
</dbReference>
<dbReference type="PANTHER" id="PTHR44757">
    <property type="entry name" value="DIGUANYLATE CYCLASE DGCP"/>
    <property type="match status" value="1"/>
</dbReference>
<dbReference type="InterPro" id="IPR029016">
    <property type="entry name" value="GAF-like_dom_sf"/>
</dbReference>
<feature type="domain" description="GGDEF" evidence="4">
    <location>
        <begin position="343"/>
        <end position="477"/>
    </location>
</feature>
<dbReference type="CDD" id="cd00130">
    <property type="entry name" value="PAS"/>
    <property type="match status" value="1"/>
</dbReference>
<dbReference type="SMART" id="SM00091">
    <property type="entry name" value="PAS"/>
    <property type="match status" value="1"/>
</dbReference>
<feature type="domain" description="PAS" evidence="1">
    <location>
        <begin position="20"/>
        <end position="91"/>
    </location>
</feature>
<dbReference type="NCBIfam" id="TIGR00254">
    <property type="entry name" value="GGDEF"/>
    <property type="match status" value="1"/>
</dbReference>
<dbReference type="NCBIfam" id="TIGR00229">
    <property type="entry name" value="sensory_box"/>
    <property type="match status" value="1"/>
</dbReference>
<dbReference type="Gene3D" id="3.30.450.20">
    <property type="entry name" value="PAS domain"/>
    <property type="match status" value="1"/>
</dbReference>
<dbReference type="Gene3D" id="3.30.450.40">
    <property type="match status" value="1"/>
</dbReference>
<dbReference type="InterPro" id="IPR003018">
    <property type="entry name" value="GAF"/>
</dbReference>
<dbReference type="SUPFAM" id="SSF55781">
    <property type="entry name" value="GAF domain-like"/>
    <property type="match status" value="1"/>
</dbReference>
<dbReference type="PROSITE" id="PS50883">
    <property type="entry name" value="EAL"/>
    <property type="match status" value="1"/>
</dbReference>
<organism evidence="5 6">
    <name type="scientific">Pseudorhizobium halotolerans</name>
    <dbReference type="NCBI Taxonomy" id="1233081"/>
    <lineage>
        <taxon>Bacteria</taxon>
        <taxon>Pseudomonadati</taxon>
        <taxon>Pseudomonadota</taxon>
        <taxon>Alphaproteobacteria</taxon>
        <taxon>Hyphomicrobiales</taxon>
        <taxon>Rhizobiaceae</taxon>
        <taxon>Rhizobium/Agrobacterium group</taxon>
        <taxon>Pseudorhizobium</taxon>
    </lineage>
</organism>
<dbReference type="InterPro" id="IPR052155">
    <property type="entry name" value="Biofilm_reg_signaling"/>
</dbReference>
<reference evidence="5 6" key="1">
    <citation type="submission" date="2020-11" db="EMBL/GenBank/DDBJ databases">
        <authorList>
            <person name="Lassalle F."/>
        </authorList>
    </citation>
    <scope>NUCLEOTIDE SEQUENCE [LARGE SCALE GENOMIC DNA]</scope>
    <source>
        <strain evidence="5 6">AB21</strain>
    </source>
</reference>
<proteinExistence type="predicted"/>
<evidence type="ECO:0000313" key="6">
    <source>
        <dbReference type="Proteomes" id="UP000601041"/>
    </source>
</evidence>
<dbReference type="Gene3D" id="3.30.70.270">
    <property type="match status" value="1"/>
</dbReference>
<feature type="domain" description="EAL" evidence="3">
    <location>
        <begin position="486"/>
        <end position="740"/>
    </location>
</feature>
<dbReference type="InterPro" id="IPR029787">
    <property type="entry name" value="Nucleotide_cyclase"/>
</dbReference>
<dbReference type="InterPro" id="IPR013656">
    <property type="entry name" value="PAS_4"/>
</dbReference>
<dbReference type="InterPro" id="IPR000160">
    <property type="entry name" value="GGDEF_dom"/>
</dbReference>
<dbReference type="CDD" id="cd01948">
    <property type="entry name" value="EAL"/>
    <property type="match status" value="1"/>
</dbReference>
<evidence type="ECO:0000259" key="1">
    <source>
        <dbReference type="PROSITE" id="PS50112"/>
    </source>
</evidence>
<protein>
    <submittedName>
        <fullName evidence="5">Bifunctional diguanylate cyclase/phosphodiesterase</fullName>
    </submittedName>
</protein>
<dbReference type="SUPFAM" id="SSF55073">
    <property type="entry name" value="Nucleotide cyclase"/>
    <property type="match status" value="1"/>
</dbReference>
<evidence type="ECO:0000313" key="5">
    <source>
        <dbReference type="EMBL" id="CAD7047877.1"/>
    </source>
</evidence>
<dbReference type="PROSITE" id="PS50113">
    <property type="entry name" value="PAC"/>
    <property type="match status" value="1"/>
</dbReference>
<gene>
    <name evidence="5" type="ORF">RHAB21_03838</name>
</gene>
<dbReference type="SMART" id="SM00267">
    <property type="entry name" value="GGDEF"/>
    <property type="match status" value="1"/>
</dbReference>
<dbReference type="Pfam" id="PF00990">
    <property type="entry name" value="GGDEF"/>
    <property type="match status" value="1"/>
</dbReference>
<dbReference type="PANTHER" id="PTHR44757:SF2">
    <property type="entry name" value="BIOFILM ARCHITECTURE MAINTENANCE PROTEIN MBAA"/>
    <property type="match status" value="1"/>
</dbReference>
<dbReference type="Pfam" id="PF08448">
    <property type="entry name" value="PAS_4"/>
    <property type="match status" value="1"/>
</dbReference>
<dbReference type="SMART" id="SM00065">
    <property type="entry name" value="GAF"/>
    <property type="match status" value="1"/>
</dbReference>
<dbReference type="InterPro" id="IPR000014">
    <property type="entry name" value="PAS"/>
</dbReference>
<accession>A0ABN7JVB6</accession>
<dbReference type="Proteomes" id="UP000601041">
    <property type="component" value="Unassembled WGS sequence"/>
</dbReference>
<dbReference type="CDD" id="cd01949">
    <property type="entry name" value="GGDEF"/>
    <property type="match status" value="1"/>
</dbReference>
<dbReference type="SUPFAM" id="SSF141868">
    <property type="entry name" value="EAL domain-like"/>
    <property type="match status" value="1"/>
</dbReference>
<dbReference type="InterPro" id="IPR012226">
    <property type="entry name" value="Diguanyl_cyclase/Pdiesterase"/>
</dbReference>
<comment type="caution">
    <text evidence="5">The sequence shown here is derived from an EMBL/GenBank/DDBJ whole genome shotgun (WGS) entry which is preliminary data.</text>
</comment>
<dbReference type="InterPro" id="IPR001633">
    <property type="entry name" value="EAL_dom"/>
</dbReference>
<evidence type="ECO:0000259" key="2">
    <source>
        <dbReference type="PROSITE" id="PS50113"/>
    </source>
</evidence>